<keyword evidence="8" id="KW-0808">Transferase</keyword>
<dbReference type="GO" id="GO:0016020">
    <property type="term" value="C:membrane"/>
    <property type="evidence" value="ECO:0007669"/>
    <property type="project" value="UniProtKB-SubCell"/>
</dbReference>
<protein>
    <submittedName>
        <fullName evidence="8">Glycosyl transferase family 2</fullName>
    </submittedName>
</protein>
<proteinExistence type="predicted"/>
<dbReference type="CDD" id="cd06532">
    <property type="entry name" value="Glyco_transf_25"/>
    <property type="match status" value="1"/>
</dbReference>
<evidence type="ECO:0000259" key="7">
    <source>
        <dbReference type="Pfam" id="PF04932"/>
    </source>
</evidence>
<accession>A0A2W7C0P9</accession>
<feature type="transmembrane region" description="Helical" evidence="5">
    <location>
        <begin position="472"/>
        <end position="489"/>
    </location>
</feature>
<dbReference type="AlphaFoldDB" id="A0A2W7C0P9"/>
<dbReference type="Proteomes" id="UP000248616">
    <property type="component" value="Unassembled WGS sequence"/>
</dbReference>
<name>A0A2W7C0P9_9HYPH</name>
<evidence type="ECO:0000313" key="8">
    <source>
        <dbReference type="EMBL" id="PZV36670.1"/>
    </source>
</evidence>
<dbReference type="InterPro" id="IPR007016">
    <property type="entry name" value="O-antigen_ligase-rel_domated"/>
</dbReference>
<organism evidence="8 9">
    <name type="scientific">Mesorhizobium kowhaii</name>
    <dbReference type="NCBI Taxonomy" id="1300272"/>
    <lineage>
        <taxon>Bacteria</taxon>
        <taxon>Pseudomonadati</taxon>
        <taxon>Pseudomonadota</taxon>
        <taxon>Alphaproteobacteria</taxon>
        <taxon>Hyphomicrobiales</taxon>
        <taxon>Phyllobacteriaceae</taxon>
        <taxon>Mesorhizobium</taxon>
    </lineage>
</organism>
<reference evidence="9" key="1">
    <citation type="submission" date="2017-03" db="EMBL/GenBank/DDBJ databases">
        <authorList>
            <person name="Safronova V.I."/>
            <person name="Sazanova A.L."/>
            <person name="Chirak E.R."/>
        </authorList>
    </citation>
    <scope>NUCLEOTIDE SEQUENCE [LARGE SCALE GENOMIC DNA]</scope>
    <source>
        <strain evidence="9">Ach-343</strain>
    </source>
</reference>
<feature type="transmembrane region" description="Helical" evidence="5">
    <location>
        <begin position="638"/>
        <end position="660"/>
    </location>
</feature>
<evidence type="ECO:0000313" key="9">
    <source>
        <dbReference type="Proteomes" id="UP000248616"/>
    </source>
</evidence>
<feature type="transmembrane region" description="Helical" evidence="5">
    <location>
        <begin position="666"/>
        <end position="686"/>
    </location>
</feature>
<feature type="transmembrane region" description="Helical" evidence="5">
    <location>
        <begin position="496"/>
        <end position="517"/>
    </location>
</feature>
<feature type="transmembrane region" description="Helical" evidence="5">
    <location>
        <begin position="607"/>
        <end position="626"/>
    </location>
</feature>
<evidence type="ECO:0000256" key="1">
    <source>
        <dbReference type="ARBA" id="ARBA00004141"/>
    </source>
</evidence>
<dbReference type="Pfam" id="PF04932">
    <property type="entry name" value="Wzy_C"/>
    <property type="match status" value="1"/>
</dbReference>
<gene>
    <name evidence="8" type="ORF">B5V02_20505</name>
</gene>
<feature type="transmembrane region" description="Helical" evidence="5">
    <location>
        <begin position="379"/>
        <end position="397"/>
    </location>
</feature>
<keyword evidence="9" id="KW-1185">Reference proteome</keyword>
<dbReference type="OrthoDB" id="259382at2"/>
<feature type="transmembrane region" description="Helical" evidence="5">
    <location>
        <begin position="417"/>
        <end position="436"/>
    </location>
</feature>
<keyword evidence="3 5" id="KW-1133">Transmembrane helix</keyword>
<feature type="transmembrane region" description="Helical" evidence="5">
    <location>
        <begin position="448"/>
        <end position="466"/>
    </location>
</feature>
<feature type="domain" description="Glycosyl transferase family 25" evidence="6">
    <location>
        <begin position="4"/>
        <end position="178"/>
    </location>
</feature>
<evidence type="ECO:0000259" key="6">
    <source>
        <dbReference type="Pfam" id="PF01755"/>
    </source>
</evidence>
<dbReference type="GO" id="GO:0016740">
    <property type="term" value="F:transferase activity"/>
    <property type="evidence" value="ECO:0007669"/>
    <property type="project" value="UniProtKB-KW"/>
</dbReference>
<comment type="subcellular location">
    <subcellularLocation>
        <location evidence="1">Membrane</location>
        <topology evidence="1">Multi-pass membrane protein</topology>
    </subcellularLocation>
</comment>
<feature type="domain" description="O-antigen ligase-related" evidence="7">
    <location>
        <begin position="456"/>
        <end position="619"/>
    </location>
</feature>
<keyword evidence="2 5" id="KW-0812">Transmembrane</keyword>
<dbReference type="InterPro" id="IPR002654">
    <property type="entry name" value="Glyco_trans_25"/>
</dbReference>
<evidence type="ECO:0000256" key="5">
    <source>
        <dbReference type="SAM" id="Phobius"/>
    </source>
</evidence>
<dbReference type="Pfam" id="PF01755">
    <property type="entry name" value="Glyco_transf_25"/>
    <property type="match status" value="1"/>
</dbReference>
<keyword evidence="4 5" id="KW-0472">Membrane</keyword>
<dbReference type="PANTHER" id="PTHR37422:SF13">
    <property type="entry name" value="LIPOPOLYSACCHARIDE BIOSYNTHESIS PROTEIN PA4999-RELATED"/>
    <property type="match status" value="1"/>
</dbReference>
<dbReference type="InterPro" id="IPR051533">
    <property type="entry name" value="WaaL-like"/>
</dbReference>
<comment type="caution">
    <text evidence="8">The sequence shown here is derived from an EMBL/GenBank/DDBJ whole genome shotgun (WGS) entry which is preliminary data.</text>
</comment>
<feature type="transmembrane region" description="Helical" evidence="5">
    <location>
        <begin position="355"/>
        <end position="372"/>
    </location>
</feature>
<dbReference type="PANTHER" id="PTHR37422">
    <property type="entry name" value="TEICHURONIC ACID BIOSYNTHESIS PROTEIN TUAE"/>
    <property type="match status" value="1"/>
</dbReference>
<dbReference type="EMBL" id="MZXV01000043">
    <property type="protein sequence ID" value="PZV36670.1"/>
    <property type="molecule type" value="Genomic_DNA"/>
</dbReference>
<evidence type="ECO:0000256" key="4">
    <source>
        <dbReference type="ARBA" id="ARBA00023136"/>
    </source>
</evidence>
<sequence>MSLPIFAINLDRETGRWSELLASAQAAGLTLQRIAAIDGRALAKEDWTEIDLPTARKLSGRDILPGEYACYRSHIQALEMFLAGGGAYGLIVEDDVLFSENTMRRIQAIIAAVPDFDVIKLNNHRMSFFMRAVETTEGDEIGRALHGPQGSAAAYLVTREGAQGLLSALAVMKMPWDVAIERFWDTGLKVYSVRKNVLGFAASSKISGIAGPSGSYKFARLPWPGRLDAGAFRAKDELSRVHHVLLRPPLPRETPDYARDDAPRNNLFLALAALATLAILAMISSVWREADTYRYAGIALAAVAAMRWFRQDLWTYSKPLIGWVGGLCLGWSLYVFIRLAIVYFGTHQLGAAEGIYLFPLFYATTGFALLLFVRRPGRLVLWFMILSLVFLAADTGYSDILHGTRPEPWLFNNPIHASVAAGFIFLCTLQFMAYTAQRTDLNQITRSLYWALSAAVLLFALANIIALRSKGVWLALALVLLLLAVITLARGHRRELMIGGSVLAIVAAGVVATHNIFWSTAGDTMIFVRSLVSDALSHGVLPAFDRAIASNTVPVAAKERLMLWADAIEVWKRHPIFGASSSWLTEWQNRAYHPMIFNVFHNGYLEIAVRYGVVGLAFFGFLYTWSSRQVLLAVRAKLIAPAAWSCYISTLVFFALTILSNSNNRLAIGEAFMWLAAAFGFYCFYLRQQKNLVEPRTYF</sequence>
<dbReference type="RefSeq" id="WP_111545985.1">
    <property type="nucleotide sequence ID" value="NZ_MZXV01000043.1"/>
</dbReference>
<feature type="transmembrane region" description="Helical" evidence="5">
    <location>
        <begin position="267"/>
        <end position="287"/>
    </location>
</feature>
<evidence type="ECO:0000256" key="3">
    <source>
        <dbReference type="ARBA" id="ARBA00022989"/>
    </source>
</evidence>
<feature type="transmembrane region" description="Helical" evidence="5">
    <location>
        <begin position="321"/>
        <end position="343"/>
    </location>
</feature>
<evidence type="ECO:0000256" key="2">
    <source>
        <dbReference type="ARBA" id="ARBA00022692"/>
    </source>
</evidence>